<keyword evidence="3" id="KW-1185">Reference proteome</keyword>
<name>A0ABV4DDP6_9LACT</name>
<feature type="transmembrane region" description="Helical" evidence="1">
    <location>
        <begin position="6"/>
        <end position="29"/>
    </location>
</feature>
<organism evidence="2 3">
    <name type="scientific">Lactococcus muris</name>
    <dbReference type="NCBI Taxonomy" id="2941330"/>
    <lineage>
        <taxon>Bacteria</taxon>
        <taxon>Bacillati</taxon>
        <taxon>Bacillota</taxon>
        <taxon>Bacilli</taxon>
        <taxon>Lactobacillales</taxon>
        <taxon>Streptococcaceae</taxon>
        <taxon>Lactococcus</taxon>
    </lineage>
</organism>
<evidence type="ECO:0000256" key="1">
    <source>
        <dbReference type="SAM" id="Phobius"/>
    </source>
</evidence>
<dbReference type="EMBL" id="JBCLSQ010000052">
    <property type="protein sequence ID" value="MEY8539068.1"/>
    <property type="molecule type" value="Genomic_DNA"/>
</dbReference>
<reference evidence="2 3" key="1">
    <citation type="submission" date="2024-03" db="EMBL/GenBank/DDBJ databases">
        <title>Mouse gut bacterial collection (mGBC) of GemPharmatech.</title>
        <authorList>
            <person name="He Y."/>
            <person name="Dong L."/>
            <person name="Wu D."/>
            <person name="Gao X."/>
            <person name="Lin Z."/>
        </authorList>
    </citation>
    <scope>NUCLEOTIDE SEQUENCE [LARGE SCALE GENOMIC DNA]</scope>
    <source>
        <strain evidence="2 3">20-218</strain>
    </source>
</reference>
<keyword evidence="1" id="KW-0472">Membrane</keyword>
<comment type="caution">
    <text evidence="2">The sequence shown here is derived from an EMBL/GenBank/DDBJ whole genome shotgun (WGS) entry which is preliminary data.</text>
</comment>
<dbReference type="RefSeq" id="WP_369919026.1">
    <property type="nucleotide sequence ID" value="NZ_JBCLSQ010000052.1"/>
</dbReference>
<evidence type="ECO:0000313" key="2">
    <source>
        <dbReference type="EMBL" id="MEY8539068.1"/>
    </source>
</evidence>
<dbReference type="Proteomes" id="UP001565242">
    <property type="component" value="Unassembled WGS sequence"/>
</dbReference>
<keyword evidence="1" id="KW-1133">Transmembrane helix</keyword>
<evidence type="ECO:0000313" key="3">
    <source>
        <dbReference type="Proteomes" id="UP001565242"/>
    </source>
</evidence>
<accession>A0ABV4DDP6</accession>
<gene>
    <name evidence="2" type="ORF">AALM99_11660</name>
</gene>
<evidence type="ECO:0008006" key="4">
    <source>
        <dbReference type="Google" id="ProtNLM"/>
    </source>
</evidence>
<keyword evidence="1" id="KW-0812">Transmembrane</keyword>
<proteinExistence type="predicted"/>
<protein>
    <recommendedName>
        <fullName evidence="4">Lipoprotein</fullName>
    </recommendedName>
</protein>
<sequence>MKKGVLIFVSILGSVCVAIILVIGGSGYMKKKTIEKEYQQGVKLIQDYVTDYLVENYEGIEKIEWQGIGVEYRNSPILGPSLFGNYVNTIVRVYISEDTYFSMYFSLSEEVEYDDNLHKYVKLRYLNPQNADSAIQSGLRNEIHKLSPSEKEYFKDFKKSPSGSKKAKVVYNLDIHELTY</sequence>